<keyword evidence="2" id="KW-0808">Transferase</keyword>
<dbReference type="RefSeq" id="WP_344321038.1">
    <property type="nucleotide sequence ID" value="NZ_BAAASZ010000008.1"/>
</dbReference>
<keyword evidence="4" id="KW-1185">Reference proteome</keyword>
<organism evidence="3 4">
    <name type="scientific">Streptomyces macrosporus</name>
    <dbReference type="NCBI Taxonomy" id="44032"/>
    <lineage>
        <taxon>Bacteria</taxon>
        <taxon>Bacillati</taxon>
        <taxon>Actinomycetota</taxon>
        <taxon>Actinomycetes</taxon>
        <taxon>Kitasatosporales</taxon>
        <taxon>Streptomycetaceae</taxon>
        <taxon>Streptomyces</taxon>
    </lineage>
</organism>
<dbReference type="InterPro" id="IPR029063">
    <property type="entry name" value="SAM-dependent_MTases_sf"/>
</dbReference>
<keyword evidence="1 3" id="KW-0489">Methyltransferase</keyword>
<gene>
    <name evidence="3" type="ORF">GCM10010405_12090</name>
</gene>
<protein>
    <submittedName>
        <fullName evidence="3">SAM-dependent methyltransferase</fullName>
    </submittedName>
</protein>
<evidence type="ECO:0000256" key="1">
    <source>
        <dbReference type="ARBA" id="ARBA00022603"/>
    </source>
</evidence>
<dbReference type="PANTHER" id="PTHR12049:SF7">
    <property type="entry name" value="PROTEIN ARGININE METHYLTRANSFERASE NDUFAF7, MITOCHONDRIAL"/>
    <property type="match status" value="1"/>
</dbReference>
<dbReference type="InterPro" id="IPR038375">
    <property type="entry name" value="NDUFAF7_sf"/>
</dbReference>
<dbReference type="EMBL" id="BAAASZ010000008">
    <property type="protein sequence ID" value="GAA2430761.1"/>
    <property type="molecule type" value="Genomic_DNA"/>
</dbReference>
<proteinExistence type="predicted"/>
<dbReference type="SUPFAM" id="SSF53335">
    <property type="entry name" value="S-adenosyl-L-methionine-dependent methyltransferases"/>
    <property type="match status" value="1"/>
</dbReference>
<evidence type="ECO:0000313" key="3">
    <source>
        <dbReference type="EMBL" id="GAA2430761.1"/>
    </source>
</evidence>
<dbReference type="Gene3D" id="3.40.50.12710">
    <property type="match status" value="1"/>
</dbReference>
<dbReference type="InterPro" id="IPR003788">
    <property type="entry name" value="NDUFAF7"/>
</dbReference>
<sequence length="351" mass="36631">MRDGRGAGKRGPRPWRRAAEEALYGPEGFFVRQAPAAHFRTSVHVSPLFAEAVAELLLRVDAVLGHPDDLALIDYGAGRGELLTGVLTALPGEVAARVRPHAVERAPRPDGLDPAIGWSDAPPRGAVGLLFANEWLDNVPVDVVETDGDGVPCHVLVDDDGTEHPGEPVTGADADWLARWWPLPPEPGLRAEIGLPRDAAWADAVACLDRGLAVAADYAHTREARPPFGTLTGYRDGREVHPVPDGGCDLTAHVALDACAAAAHAAGAGPGLLVTQREALHALGVSGARPPLVLASRDPVAYLRWLSGAGEAAELTDPTGLGAFTWLLQPRGAPLPPPWGVGAAAADRPSG</sequence>
<dbReference type="GO" id="GO:0008168">
    <property type="term" value="F:methyltransferase activity"/>
    <property type="evidence" value="ECO:0007669"/>
    <property type="project" value="UniProtKB-KW"/>
</dbReference>
<accession>A0ABN3JKI5</accession>
<name>A0ABN3JKI5_9ACTN</name>
<evidence type="ECO:0000256" key="2">
    <source>
        <dbReference type="ARBA" id="ARBA00022679"/>
    </source>
</evidence>
<dbReference type="GO" id="GO:0032259">
    <property type="term" value="P:methylation"/>
    <property type="evidence" value="ECO:0007669"/>
    <property type="project" value="UniProtKB-KW"/>
</dbReference>
<dbReference type="Pfam" id="PF02636">
    <property type="entry name" value="Methyltransf_28"/>
    <property type="match status" value="1"/>
</dbReference>
<dbReference type="Proteomes" id="UP001501638">
    <property type="component" value="Unassembled WGS sequence"/>
</dbReference>
<comment type="caution">
    <text evidence="3">The sequence shown here is derived from an EMBL/GenBank/DDBJ whole genome shotgun (WGS) entry which is preliminary data.</text>
</comment>
<dbReference type="PANTHER" id="PTHR12049">
    <property type="entry name" value="PROTEIN ARGININE METHYLTRANSFERASE NDUFAF7, MITOCHONDRIAL"/>
    <property type="match status" value="1"/>
</dbReference>
<reference evidence="3 4" key="1">
    <citation type="journal article" date="2019" name="Int. J. Syst. Evol. Microbiol.">
        <title>The Global Catalogue of Microorganisms (GCM) 10K type strain sequencing project: providing services to taxonomists for standard genome sequencing and annotation.</title>
        <authorList>
            <consortium name="The Broad Institute Genomics Platform"/>
            <consortium name="The Broad Institute Genome Sequencing Center for Infectious Disease"/>
            <person name="Wu L."/>
            <person name="Ma J."/>
        </authorList>
    </citation>
    <scope>NUCLEOTIDE SEQUENCE [LARGE SCALE GENOMIC DNA]</scope>
    <source>
        <strain evidence="3 4">JCM 6305</strain>
    </source>
</reference>
<evidence type="ECO:0000313" key="4">
    <source>
        <dbReference type="Proteomes" id="UP001501638"/>
    </source>
</evidence>